<protein>
    <submittedName>
        <fullName evidence="1">Glycosyltransferase family protein</fullName>
    </submittedName>
</protein>
<comment type="caution">
    <text evidence="1">The sequence shown here is derived from an EMBL/GenBank/DDBJ whole genome shotgun (WGS) entry which is preliminary data.</text>
</comment>
<dbReference type="Gene3D" id="3.40.50.2000">
    <property type="entry name" value="Glycogen Phosphorylase B"/>
    <property type="match status" value="2"/>
</dbReference>
<evidence type="ECO:0000313" key="1">
    <source>
        <dbReference type="EMBL" id="MDH2389383.1"/>
    </source>
</evidence>
<reference evidence="1 2" key="1">
    <citation type="submission" date="2023-04" db="EMBL/GenBank/DDBJ databases">
        <title>Streptomyces chengmaiensis sp. nov. isolated from the stem of mangrove plant in Hainan.</title>
        <authorList>
            <person name="Huang X."/>
            <person name="Zhou S."/>
            <person name="Chu X."/>
            <person name="Xie Y."/>
            <person name="Lin Y."/>
        </authorList>
    </citation>
    <scope>NUCLEOTIDE SEQUENCE [LARGE SCALE GENOMIC DNA]</scope>
    <source>
        <strain evidence="1 2">HNM0663</strain>
    </source>
</reference>
<dbReference type="SUPFAM" id="SSF53756">
    <property type="entry name" value="UDP-Glycosyltransferase/glycogen phosphorylase"/>
    <property type="match status" value="1"/>
</dbReference>
<dbReference type="RefSeq" id="WP_279927728.1">
    <property type="nucleotide sequence ID" value="NZ_JARWBG010000010.1"/>
</dbReference>
<accession>A0ABT6HKW9</accession>
<dbReference type="EMBL" id="JARWBG010000010">
    <property type="protein sequence ID" value="MDH2389383.1"/>
    <property type="molecule type" value="Genomic_DNA"/>
</dbReference>
<organism evidence="1 2">
    <name type="scientific">Streptomyces chengmaiensis</name>
    <dbReference type="NCBI Taxonomy" id="3040919"/>
    <lineage>
        <taxon>Bacteria</taxon>
        <taxon>Bacillati</taxon>
        <taxon>Actinomycetota</taxon>
        <taxon>Actinomycetes</taxon>
        <taxon>Kitasatosporales</taxon>
        <taxon>Streptomycetaceae</taxon>
        <taxon>Streptomyces</taxon>
    </lineage>
</organism>
<gene>
    <name evidence="1" type="ORF">QCN29_11380</name>
</gene>
<name>A0ABT6HKW9_9ACTN</name>
<proteinExistence type="predicted"/>
<dbReference type="Pfam" id="PF13528">
    <property type="entry name" value="Glyco_trans_1_3"/>
    <property type="match status" value="1"/>
</dbReference>
<sequence>MSGYVRPLNVVVGVNGIGMGHSVRQSVIAQYLRERGHEVRIVTNGAARVEYFRDLGFTAWEGWMPTLLARGDRIHASDAIRDNMRQAPVGFTKHLRLRRILRETGVPDVFITDYEPNTPRLAYHFGRPLISVDQQSKYRHLNLPAVGRYARTADEQRLRYFAPRVDRSFICSYVPLEADDRRLEFIAPVIPDSVRSTPVTTEPLATAYFSRYFDHGPEESVGTLASVFRQYVPDRALRIYVQPTEIGNLRKYADGKIEICTFDRKAFIMDMARSEAVFSNAGFNLISEAFVLGKPVHLVPLPTYDQHWCAKVVREAELGTSALRIDRGAILDFLNRSRELRDNVVRHRDRHLSSDPRERIASYLESLPAVGWPVPAPIAG</sequence>
<dbReference type="Proteomes" id="UP001223144">
    <property type="component" value="Unassembled WGS sequence"/>
</dbReference>
<evidence type="ECO:0000313" key="2">
    <source>
        <dbReference type="Proteomes" id="UP001223144"/>
    </source>
</evidence>
<keyword evidence="2" id="KW-1185">Reference proteome</keyword>